<evidence type="ECO:0000256" key="12">
    <source>
        <dbReference type="ARBA" id="ARBA00023049"/>
    </source>
</evidence>
<evidence type="ECO:0000256" key="1">
    <source>
        <dbReference type="ARBA" id="ARBA00001947"/>
    </source>
</evidence>
<keyword evidence="11 17" id="KW-1133">Transmembrane helix</keyword>
<keyword evidence="12" id="KW-0482">Metalloprotease</keyword>
<reference evidence="22" key="1">
    <citation type="journal article" date="2014" name="Microb. Cell Fact.">
        <title>Exploiting Issatchenkia orientalis SD108 for succinic acid production.</title>
        <authorList>
            <person name="Xiao H."/>
            <person name="Shao Z."/>
            <person name="Jiang Y."/>
            <person name="Dole S."/>
            <person name="Zhao H."/>
        </authorList>
    </citation>
    <scope>NUCLEOTIDE SEQUENCE [LARGE SCALE GENOMIC DNA]</scope>
    <source>
        <strain evidence="22">SD108</strain>
    </source>
</reference>
<name>A0A099P5E8_PICKU</name>
<evidence type="ECO:0000313" key="22">
    <source>
        <dbReference type="Proteomes" id="UP000029867"/>
    </source>
</evidence>
<comment type="cofactor">
    <cofactor evidence="1">
        <name>Zn(2+)</name>
        <dbReference type="ChEBI" id="CHEBI:29105"/>
    </cofactor>
</comment>
<dbReference type="VEuPathDB" id="FungiDB:C5L36_0E02830"/>
<keyword evidence="10 15" id="KW-0862">Zinc</keyword>
<dbReference type="PANTHER" id="PTHR12147">
    <property type="entry name" value="METALLOPEPTIDASE M28 FAMILY MEMBER"/>
    <property type="match status" value="1"/>
</dbReference>
<dbReference type="GO" id="GO:0008235">
    <property type="term" value="F:metalloexopeptidase activity"/>
    <property type="evidence" value="ECO:0007669"/>
    <property type="project" value="InterPro"/>
</dbReference>
<dbReference type="GO" id="GO:0006508">
    <property type="term" value="P:proteolysis"/>
    <property type="evidence" value="ECO:0007669"/>
    <property type="project" value="UniProtKB-KW"/>
</dbReference>
<keyword evidence="6 15" id="KW-0645">Protease</keyword>
<dbReference type="EC" id="3.4.-.-" evidence="15"/>
<evidence type="ECO:0000256" key="4">
    <source>
        <dbReference type="ARBA" id="ARBA00010918"/>
    </source>
</evidence>
<evidence type="ECO:0000256" key="8">
    <source>
        <dbReference type="ARBA" id="ARBA00022723"/>
    </source>
</evidence>
<feature type="region of interest" description="Disordered" evidence="16">
    <location>
        <begin position="528"/>
        <end position="567"/>
    </location>
</feature>
<feature type="domain" description="Vacuolar membrane protease C-terminal" evidence="19">
    <location>
        <begin position="694"/>
        <end position="960"/>
    </location>
</feature>
<dbReference type="InterPro" id="IPR048024">
    <property type="entry name" value="Fxna-like_M28_dom"/>
</dbReference>
<keyword evidence="7 17" id="KW-0812">Transmembrane</keyword>
<evidence type="ECO:0000256" key="2">
    <source>
        <dbReference type="ARBA" id="ARBA00003273"/>
    </source>
</evidence>
<dbReference type="InterPro" id="IPR053975">
    <property type="entry name" value="PFF1_C"/>
</dbReference>
<feature type="transmembrane region" description="Helical" evidence="17">
    <location>
        <begin position="18"/>
        <end position="37"/>
    </location>
</feature>
<dbReference type="Pfam" id="PF22250">
    <property type="entry name" value="PFF1_C"/>
    <property type="match status" value="1"/>
</dbReference>
<dbReference type="AlphaFoldDB" id="A0A099P5E8"/>
<comment type="similarity">
    <text evidence="4 15">Belongs to the peptidase M28 family.</text>
</comment>
<proteinExistence type="inferred from homology"/>
<evidence type="ECO:0000256" key="14">
    <source>
        <dbReference type="ARBA" id="ARBA00023180"/>
    </source>
</evidence>
<comment type="subcellular location">
    <subcellularLocation>
        <location evidence="3">Vacuole membrane</location>
        <topology evidence="3">Multi-pass membrane protein</topology>
    </subcellularLocation>
</comment>
<dbReference type="InterPro" id="IPR053976">
    <property type="entry name" value="PFF1_TM"/>
</dbReference>
<evidence type="ECO:0000256" key="16">
    <source>
        <dbReference type="SAM" id="MobiDB-lite"/>
    </source>
</evidence>
<evidence type="ECO:0000256" key="10">
    <source>
        <dbReference type="ARBA" id="ARBA00022833"/>
    </source>
</evidence>
<evidence type="ECO:0000259" key="20">
    <source>
        <dbReference type="Pfam" id="PF22251"/>
    </source>
</evidence>
<keyword evidence="8 15" id="KW-0479">Metal-binding</keyword>
<evidence type="ECO:0000256" key="3">
    <source>
        <dbReference type="ARBA" id="ARBA00004128"/>
    </source>
</evidence>
<evidence type="ECO:0000259" key="18">
    <source>
        <dbReference type="Pfam" id="PF04389"/>
    </source>
</evidence>
<evidence type="ECO:0000313" key="21">
    <source>
        <dbReference type="EMBL" id="KGK39479.1"/>
    </source>
</evidence>
<evidence type="ECO:0000256" key="9">
    <source>
        <dbReference type="ARBA" id="ARBA00022801"/>
    </source>
</evidence>
<keyword evidence="5" id="KW-0926">Vacuole</keyword>
<dbReference type="eggNOG" id="KOG2194">
    <property type="taxonomic scope" value="Eukaryota"/>
</dbReference>
<protein>
    <recommendedName>
        <fullName evidence="15">Peptide hydrolase</fullName>
        <ecNumber evidence="15">3.4.-.-</ecNumber>
    </recommendedName>
</protein>
<evidence type="ECO:0000256" key="13">
    <source>
        <dbReference type="ARBA" id="ARBA00023136"/>
    </source>
</evidence>
<dbReference type="GO" id="GO:0046872">
    <property type="term" value="F:metal ion binding"/>
    <property type="evidence" value="ECO:0007669"/>
    <property type="project" value="UniProtKB-KW"/>
</dbReference>
<dbReference type="InterPro" id="IPR007484">
    <property type="entry name" value="Peptidase_M28"/>
</dbReference>
<dbReference type="GO" id="GO:0000329">
    <property type="term" value="C:fungal-type vacuole membrane"/>
    <property type="evidence" value="ECO:0007669"/>
    <property type="project" value="EnsemblFungi"/>
</dbReference>
<dbReference type="EMBL" id="JQFK01000008">
    <property type="protein sequence ID" value="KGK39479.1"/>
    <property type="molecule type" value="Genomic_DNA"/>
</dbReference>
<keyword evidence="13 17" id="KW-0472">Membrane</keyword>
<feature type="transmembrane region" description="Helical" evidence="17">
    <location>
        <begin position="388"/>
        <end position="410"/>
    </location>
</feature>
<gene>
    <name evidence="21" type="ORF">JL09_g1267</name>
</gene>
<evidence type="ECO:0000259" key="19">
    <source>
        <dbReference type="Pfam" id="PF22250"/>
    </source>
</evidence>
<accession>A0A099P5E8</accession>
<dbReference type="PANTHER" id="PTHR12147:SF58">
    <property type="entry name" value="VACUOLAR MEMBRANE PROTEASE"/>
    <property type="match status" value="1"/>
</dbReference>
<dbReference type="Proteomes" id="UP000029867">
    <property type="component" value="Unassembled WGS sequence"/>
</dbReference>
<sequence length="967" mass="110291">MGVGSVLRNIFRFRKTSLTFLVFLTFIITIILQKVAVHNALKVTNNNTELLNFAWEHLQIISSTKHPFTSPKNDELHDYLYDVVSSLSYDVPYVEVSSDKVNNHTILINQHDVFNKSSDDNRVIFYESSNILVKIEGTDSQLSSVLLSAHFDSVPTSFGTTDDGMGIASMLAVLKHLLQSGKQPKRTLVLNFNNNEEFGLLGAEAFMKHAWANEIEFFINLEGTGAGGLPVLFRGTDKSVIDWYSNVRTPFANSIFQEGFNSGFISSQTDYHVYEKFGLRGLDIAFYLPRSFYHTYKDSIKYTSKGSLWAMASNVIDILDDVLYSSKKYNEDLNYSVYFDILNIWFFNFSMVQNFTINVLLLVTVPILLSILQLIVNRRKTWFVGIRGWSRFPVALILSYYANKLLLMYLYNLNPLLVSVNYYLPLILSCCLTLLINYLVLNLANIIKPVHEQKLIILLELNAISWISLVWMTYQINEYSNICGYVSTIVYLLTSIASLFGLLSFVFLKSPCYKREYKVYYGSSEEATDEHTQEMSNNSSEGTFSGPEVHDINDNANDNEDSDSERQPLLNESEVIIDHETRDTFMHNIKQKALNSFQYDWLIQFLILVPISVFFIYSEGILTIGALHETVQESSVYAKNVWDLVMAVGILLAIVVSPFIHKFNYVGIQITFLLFLFSLMCCYFAPFSDESTPIKFRYVKTFDATTNKSISEVYGREGFILDTLTEVPTIAETDVKCTTYNSSGTEMCTYEGTRPWLLSGTVEDNSYNSYLNVSILSNTNDGWSTDLRSVDSLDKFTPLEAVLEIQVRESRQCYMTFNATNPKFKAPVKMITYYTEGNENNTDIGIDAVPNGMSRDKHGNWIYKTMKGIDIFQMHKLSWESTASKSNIFLVKLQWLPFIYDNDVEVISNLGVNVRCFWSDYDDIVDVNGTQHARVEDYLDLMKFTAIGVAWTNLRPGVVQGNGFVEI</sequence>
<feature type="transmembrane region" description="Helical" evidence="17">
    <location>
        <begin position="663"/>
        <end position="686"/>
    </location>
</feature>
<feature type="compositionally biased region" description="Polar residues" evidence="16">
    <location>
        <begin position="534"/>
        <end position="543"/>
    </location>
</feature>
<keyword evidence="9 15" id="KW-0378">Hydrolase</keyword>
<feature type="transmembrane region" description="Helical" evidence="17">
    <location>
        <begin position="637"/>
        <end position="656"/>
    </location>
</feature>
<evidence type="ECO:0000256" key="17">
    <source>
        <dbReference type="SAM" id="Phobius"/>
    </source>
</evidence>
<feature type="transmembrane region" description="Helical" evidence="17">
    <location>
        <begin position="355"/>
        <end position="376"/>
    </location>
</feature>
<dbReference type="Gene3D" id="3.40.630.10">
    <property type="entry name" value="Zn peptidases"/>
    <property type="match status" value="1"/>
</dbReference>
<organism evidence="21 22">
    <name type="scientific">Pichia kudriavzevii</name>
    <name type="common">Yeast</name>
    <name type="synonym">Issatchenkia orientalis</name>
    <dbReference type="NCBI Taxonomy" id="4909"/>
    <lineage>
        <taxon>Eukaryota</taxon>
        <taxon>Fungi</taxon>
        <taxon>Dikarya</taxon>
        <taxon>Ascomycota</taxon>
        <taxon>Saccharomycotina</taxon>
        <taxon>Pichiomycetes</taxon>
        <taxon>Pichiales</taxon>
        <taxon>Pichiaceae</taxon>
        <taxon>Pichia</taxon>
    </lineage>
</organism>
<evidence type="ECO:0000256" key="15">
    <source>
        <dbReference type="RuleBase" id="RU361240"/>
    </source>
</evidence>
<comment type="function">
    <text evidence="2">May be involved in vacuolar sorting and osmoregulation.</text>
</comment>
<evidence type="ECO:0000256" key="11">
    <source>
        <dbReference type="ARBA" id="ARBA00022989"/>
    </source>
</evidence>
<dbReference type="Pfam" id="PF22251">
    <property type="entry name" value="PFF1_TM"/>
    <property type="match status" value="1"/>
</dbReference>
<keyword evidence="14" id="KW-0325">Glycoprotein</keyword>
<dbReference type="HOGENOM" id="CLU_006412_1_0_1"/>
<feature type="transmembrane region" description="Helical" evidence="17">
    <location>
        <begin position="599"/>
        <end position="617"/>
    </location>
</feature>
<dbReference type="InterPro" id="IPR045175">
    <property type="entry name" value="M28_fam"/>
</dbReference>
<feature type="domain" description="Peptidase M28" evidence="18">
    <location>
        <begin position="130"/>
        <end position="317"/>
    </location>
</feature>
<evidence type="ECO:0000256" key="6">
    <source>
        <dbReference type="ARBA" id="ARBA00022670"/>
    </source>
</evidence>
<feature type="transmembrane region" description="Helical" evidence="17">
    <location>
        <begin position="488"/>
        <end position="508"/>
    </location>
</feature>
<feature type="domain" description="Vacuolar membrane protease transmembrane" evidence="20">
    <location>
        <begin position="391"/>
        <end position="666"/>
    </location>
</feature>
<dbReference type="SUPFAM" id="SSF53187">
    <property type="entry name" value="Zn-dependent exopeptidases"/>
    <property type="match status" value="1"/>
</dbReference>
<evidence type="ECO:0000256" key="7">
    <source>
        <dbReference type="ARBA" id="ARBA00022692"/>
    </source>
</evidence>
<feature type="transmembrane region" description="Helical" evidence="17">
    <location>
        <begin position="422"/>
        <end position="443"/>
    </location>
</feature>
<feature type="transmembrane region" description="Helical" evidence="17">
    <location>
        <begin position="455"/>
        <end position="476"/>
    </location>
</feature>
<evidence type="ECO:0000256" key="5">
    <source>
        <dbReference type="ARBA" id="ARBA00022554"/>
    </source>
</evidence>
<dbReference type="Pfam" id="PF04389">
    <property type="entry name" value="Peptidase_M28"/>
    <property type="match status" value="1"/>
</dbReference>
<comment type="caution">
    <text evidence="21">The sequence shown here is derived from an EMBL/GenBank/DDBJ whole genome shotgun (WGS) entry which is preliminary data.</text>
</comment>
<dbReference type="CDD" id="cd03875">
    <property type="entry name" value="M28_Fxna_like"/>
    <property type="match status" value="1"/>
</dbReference>